<dbReference type="InterPro" id="IPR007946">
    <property type="entry name" value="AAR2"/>
</dbReference>
<evidence type="ECO:0000259" key="4">
    <source>
        <dbReference type="Pfam" id="PF20981"/>
    </source>
</evidence>
<organism evidence="5 6">
    <name type="scientific">Klebsormidium nitens</name>
    <name type="common">Green alga</name>
    <name type="synonym">Ulothrix nitens</name>
    <dbReference type="NCBI Taxonomy" id="105231"/>
    <lineage>
        <taxon>Eukaryota</taxon>
        <taxon>Viridiplantae</taxon>
        <taxon>Streptophyta</taxon>
        <taxon>Klebsormidiophyceae</taxon>
        <taxon>Klebsormidiales</taxon>
        <taxon>Klebsormidiaceae</taxon>
        <taxon>Klebsormidium</taxon>
    </lineage>
</organism>
<gene>
    <name evidence="5" type="ORF">KFL_005740010</name>
</gene>
<dbReference type="EMBL" id="DF237523">
    <property type="protein sequence ID" value="GAQ89890.1"/>
    <property type="molecule type" value="Genomic_DNA"/>
</dbReference>
<keyword evidence="6" id="KW-1185">Reference proteome</keyword>
<dbReference type="PANTHER" id="PTHR12689:SF4">
    <property type="entry name" value="PROTEIN AAR2 HOMOLOG"/>
    <property type="match status" value="1"/>
</dbReference>
<feature type="domain" description="AAR2 N-terminal" evidence="4">
    <location>
        <begin position="21"/>
        <end position="152"/>
    </location>
</feature>
<dbReference type="PANTHER" id="PTHR12689">
    <property type="entry name" value="A1 CISTRON SPLICING FACTOR AAR2-RELATED"/>
    <property type="match status" value="1"/>
</dbReference>
<dbReference type="CDD" id="cd13778">
    <property type="entry name" value="Aar2_C"/>
    <property type="match status" value="1"/>
</dbReference>
<feature type="compositionally biased region" description="Polar residues" evidence="2">
    <location>
        <begin position="352"/>
        <end position="383"/>
    </location>
</feature>
<feature type="domain" description="AAR2 C-terminal" evidence="3">
    <location>
        <begin position="411"/>
        <end position="578"/>
    </location>
</feature>
<evidence type="ECO:0000256" key="2">
    <source>
        <dbReference type="SAM" id="MobiDB-lite"/>
    </source>
</evidence>
<dbReference type="Pfam" id="PF05282">
    <property type="entry name" value="AAR2"/>
    <property type="match status" value="1"/>
</dbReference>
<comment type="similarity">
    <text evidence="1">Belongs to the AAR2 family.</text>
</comment>
<dbReference type="InterPro" id="IPR033648">
    <property type="entry name" value="AAR2_C"/>
</dbReference>
<feature type="region of interest" description="Disordered" evidence="2">
    <location>
        <begin position="337"/>
        <end position="408"/>
    </location>
</feature>
<dbReference type="InterPro" id="IPR033647">
    <property type="entry name" value="Aar2_N"/>
</dbReference>
<dbReference type="Pfam" id="PF20981">
    <property type="entry name" value="AAR2_1st"/>
    <property type="match status" value="1"/>
</dbReference>
<dbReference type="InterPro" id="IPR038514">
    <property type="entry name" value="AAR2_C_sf"/>
</dbReference>
<dbReference type="FunFam" id="1.25.40.550:FF:000002">
    <property type="entry name" value="AAR2 protein family"/>
    <property type="match status" value="1"/>
</dbReference>
<evidence type="ECO:0000259" key="3">
    <source>
        <dbReference type="Pfam" id="PF05282"/>
    </source>
</evidence>
<protein>
    <recommendedName>
        <fullName evidence="7">AAR2 protein family</fullName>
    </recommendedName>
</protein>
<dbReference type="Proteomes" id="UP000054558">
    <property type="component" value="Unassembled WGS sequence"/>
</dbReference>
<dbReference type="InterPro" id="IPR038516">
    <property type="entry name" value="AAR2_N_sf"/>
</dbReference>
<sequence length="599" mass="64569">MAAAYSVSLDHEEARRLAERGGTLLLLDVPHGTSFGIDQQMFVTGPRFKGVKMLPPGPHFVYYSAAGKHGGAAPVIGFFVVLKQGQVVVRQWDAPEERLAALTDEDQVDRLAGGVRTFQFDAELGAYDLHKYAAWQTLSNFITDEVVQAHEPVGGDICVVCEADVSETRPKTGAERVLQEQIDRGRERAQSGGPSKDTRESVDGAGPQSGEKLLADVTQGVIIMDRGEDQEAAAESLGRDAMSGGLVLEESAAEGQGSGLSRVDQIALMYQRKEMRKGGSTAELRRKGNGAEDMDVDTQEGAPSGVETVDGSVAGPKGAHVRGVASEQLERHDFAGLRGISHPPMAPLDSIASPSNSSRLASGRTSDSSNGKTSVGENRSGESSGLREAGGEAGPSSSGEKPRGRSGRCFYTDLPRLVKRKGMSATELTALNLDKSGLLETVLSKQYKGREELLLGELQFAFIAFVMGQSLESFSQWKAILPLMLGCVEAPLRTRTRLFVQFLRALYWQLRHGLLPESNRGAGDALLDEAWLEKDSFLQHLLAGFFSTLREAQPIDGELKQQADSLQSLLEGFLGWRLSEPEGGSLSDEDDEYAPTVVY</sequence>
<proteinExistence type="inferred from homology"/>
<name>A0A1Y1IGB0_KLENI</name>
<dbReference type="GO" id="GO:0000244">
    <property type="term" value="P:spliceosomal tri-snRNP complex assembly"/>
    <property type="evidence" value="ECO:0000318"/>
    <property type="project" value="GO_Central"/>
</dbReference>
<dbReference type="Gene3D" id="2.60.34.20">
    <property type="match status" value="1"/>
</dbReference>
<accession>A0A1Y1IGB0</accession>
<reference evidence="5 6" key="1">
    <citation type="journal article" date="2014" name="Nat. Commun.">
        <title>Klebsormidium flaccidum genome reveals primary factors for plant terrestrial adaptation.</title>
        <authorList>
            <person name="Hori K."/>
            <person name="Maruyama F."/>
            <person name="Fujisawa T."/>
            <person name="Togashi T."/>
            <person name="Yamamoto N."/>
            <person name="Seo M."/>
            <person name="Sato S."/>
            <person name="Yamada T."/>
            <person name="Mori H."/>
            <person name="Tajima N."/>
            <person name="Moriyama T."/>
            <person name="Ikeuchi M."/>
            <person name="Watanabe M."/>
            <person name="Wada H."/>
            <person name="Kobayashi K."/>
            <person name="Saito M."/>
            <person name="Masuda T."/>
            <person name="Sasaki-Sekimoto Y."/>
            <person name="Mashiguchi K."/>
            <person name="Awai K."/>
            <person name="Shimojima M."/>
            <person name="Masuda S."/>
            <person name="Iwai M."/>
            <person name="Nobusawa T."/>
            <person name="Narise T."/>
            <person name="Kondo S."/>
            <person name="Saito H."/>
            <person name="Sato R."/>
            <person name="Murakawa M."/>
            <person name="Ihara Y."/>
            <person name="Oshima-Yamada Y."/>
            <person name="Ohtaka K."/>
            <person name="Satoh M."/>
            <person name="Sonobe K."/>
            <person name="Ishii M."/>
            <person name="Ohtani R."/>
            <person name="Kanamori-Sato M."/>
            <person name="Honoki R."/>
            <person name="Miyazaki D."/>
            <person name="Mochizuki H."/>
            <person name="Umetsu J."/>
            <person name="Higashi K."/>
            <person name="Shibata D."/>
            <person name="Kamiya Y."/>
            <person name="Sato N."/>
            <person name="Nakamura Y."/>
            <person name="Tabata S."/>
            <person name="Ida S."/>
            <person name="Kurokawa K."/>
            <person name="Ohta H."/>
        </authorList>
    </citation>
    <scope>NUCLEOTIDE SEQUENCE [LARGE SCALE GENOMIC DNA]</scope>
    <source>
        <strain evidence="5 6">NIES-2285</strain>
    </source>
</reference>
<dbReference type="OMA" id="VWQSGGL"/>
<feature type="region of interest" description="Disordered" evidence="2">
    <location>
        <begin position="170"/>
        <end position="214"/>
    </location>
</feature>
<dbReference type="CDD" id="cd13777">
    <property type="entry name" value="Aar2_N"/>
    <property type="match status" value="1"/>
</dbReference>
<feature type="region of interest" description="Disordered" evidence="2">
    <location>
        <begin position="275"/>
        <end position="318"/>
    </location>
</feature>
<evidence type="ECO:0008006" key="7">
    <source>
        <dbReference type="Google" id="ProtNLM"/>
    </source>
</evidence>
<feature type="compositionally biased region" description="Basic and acidic residues" evidence="2">
    <location>
        <begin position="170"/>
        <end position="189"/>
    </location>
</feature>
<evidence type="ECO:0000313" key="6">
    <source>
        <dbReference type="Proteomes" id="UP000054558"/>
    </source>
</evidence>
<dbReference type="STRING" id="105231.A0A1Y1IGB0"/>
<evidence type="ECO:0000313" key="5">
    <source>
        <dbReference type="EMBL" id="GAQ89890.1"/>
    </source>
</evidence>
<evidence type="ECO:0000256" key="1">
    <source>
        <dbReference type="ARBA" id="ARBA00006281"/>
    </source>
</evidence>
<dbReference type="Gene3D" id="1.25.40.550">
    <property type="entry name" value="Aar2, C-terminal domain-like"/>
    <property type="match status" value="1"/>
</dbReference>
<dbReference type="OrthoDB" id="201752at2759"/>
<dbReference type="FunFam" id="2.60.34.20:FF:000001">
    <property type="entry name" value="protein AAR2 homolog"/>
    <property type="match status" value="1"/>
</dbReference>
<dbReference type="AlphaFoldDB" id="A0A1Y1IGB0"/>
<feature type="compositionally biased region" description="Basic and acidic residues" evidence="2">
    <location>
        <begin position="275"/>
        <end position="290"/>
    </location>
</feature>